<dbReference type="Gene3D" id="3.10.180.10">
    <property type="entry name" value="2,3-Dihydroxybiphenyl 1,2-Dioxygenase, domain 1"/>
    <property type="match status" value="1"/>
</dbReference>
<dbReference type="RefSeq" id="WP_066547309.1">
    <property type="nucleotide sequence ID" value="NZ_MASJ01000039.1"/>
</dbReference>
<dbReference type="Pfam" id="PF13669">
    <property type="entry name" value="Glyoxalase_4"/>
    <property type="match status" value="1"/>
</dbReference>
<reference evidence="2 3" key="1">
    <citation type="submission" date="2016-07" db="EMBL/GenBank/DDBJ databases">
        <title>Caryophanon tenue genome sequencing.</title>
        <authorList>
            <person name="Verma A."/>
            <person name="Pal Y."/>
            <person name="Krishnamurthi S."/>
        </authorList>
    </citation>
    <scope>NUCLEOTIDE SEQUENCE [LARGE SCALE GENOMIC DNA]</scope>
    <source>
        <strain evidence="2 3">DSM 14152</strain>
    </source>
</reference>
<evidence type="ECO:0000313" key="3">
    <source>
        <dbReference type="Proteomes" id="UP000093199"/>
    </source>
</evidence>
<name>A0A1C0Y6N9_9BACL</name>
<gene>
    <name evidence="2" type="ORF">A6M13_05330</name>
</gene>
<accession>A0A1C0Y6N9</accession>
<dbReference type="InterPro" id="IPR037523">
    <property type="entry name" value="VOC_core"/>
</dbReference>
<proteinExistence type="predicted"/>
<dbReference type="AlphaFoldDB" id="A0A1C0Y6N9"/>
<dbReference type="PANTHER" id="PTHR36113">
    <property type="entry name" value="LYASE, PUTATIVE-RELATED-RELATED"/>
    <property type="match status" value="1"/>
</dbReference>
<evidence type="ECO:0000259" key="1">
    <source>
        <dbReference type="PROSITE" id="PS51819"/>
    </source>
</evidence>
<feature type="domain" description="VOC" evidence="1">
    <location>
        <begin position="5"/>
        <end position="131"/>
    </location>
</feature>
<dbReference type="EMBL" id="MASJ01000039">
    <property type="protein sequence ID" value="OCS82822.1"/>
    <property type="molecule type" value="Genomic_DNA"/>
</dbReference>
<dbReference type="InterPro" id="IPR051332">
    <property type="entry name" value="Fosfomycin_Res_Enzymes"/>
</dbReference>
<dbReference type="SUPFAM" id="SSF54593">
    <property type="entry name" value="Glyoxalase/Bleomycin resistance protein/Dihydroxybiphenyl dioxygenase"/>
    <property type="match status" value="1"/>
</dbReference>
<protein>
    <recommendedName>
        <fullName evidence="1">VOC domain-containing protein</fullName>
    </recommendedName>
</protein>
<dbReference type="PANTHER" id="PTHR36113:SF6">
    <property type="entry name" value="FOSFOMYCIN RESISTANCE PROTEIN FOSX"/>
    <property type="match status" value="1"/>
</dbReference>
<sequence>MTRGLIHHIELYVSNVERSTRFWGWLLESLGYEQYQQWTQGCSWKLENTYIVFVQVEERFLQIPYHRSRVGMNHLAFHAESRAHVDELTKALQEKGVSILYKERHPFAGGPHHYAVYFEGPDRIKVELVAPGEEVSCFQ</sequence>
<dbReference type="Proteomes" id="UP000093199">
    <property type="component" value="Unassembled WGS sequence"/>
</dbReference>
<dbReference type="InterPro" id="IPR029068">
    <property type="entry name" value="Glyas_Bleomycin-R_OHBP_Dase"/>
</dbReference>
<keyword evidence="3" id="KW-1185">Reference proteome</keyword>
<dbReference type="OrthoDB" id="5296884at2"/>
<evidence type="ECO:0000313" key="2">
    <source>
        <dbReference type="EMBL" id="OCS82822.1"/>
    </source>
</evidence>
<dbReference type="STRING" id="33978.A6M13_05330"/>
<dbReference type="CDD" id="cd07242">
    <property type="entry name" value="VOC_BsYqjT"/>
    <property type="match status" value="1"/>
</dbReference>
<comment type="caution">
    <text evidence="2">The sequence shown here is derived from an EMBL/GenBank/DDBJ whole genome shotgun (WGS) entry which is preliminary data.</text>
</comment>
<organism evidence="2 3">
    <name type="scientific">Caryophanon tenue</name>
    <dbReference type="NCBI Taxonomy" id="33978"/>
    <lineage>
        <taxon>Bacteria</taxon>
        <taxon>Bacillati</taxon>
        <taxon>Bacillota</taxon>
        <taxon>Bacilli</taxon>
        <taxon>Bacillales</taxon>
        <taxon>Caryophanaceae</taxon>
        <taxon>Caryophanon</taxon>
    </lineage>
</organism>
<dbReference type="PROSITE" id="PS51819">
    <property type="entry name" value="VOC"/>
    <property type="match status" value="1"/>
</dbReference>